<dbReference type="InterPro" id="IPR016769">
    <property type="entry name" value="Phage_SP01_Orf1"/>
</dbReference>
<reference evidence="1 2" key="1">
    <citation type="journal article" date="2015" name="Appl. Environ. Microbiol.">
        <title>Targeting Enterococcus faecalis Biofilms with Phage Therapy.</title>
        <authorList>
            <person name="Khalifa L."/>
            <person name="Brosh Y."/>
            <person name="Gelman D."/>
            <person name="Coppenhagen-Glazer S."/>
            <person name="Beyth S."/>
            <person name="Poradosu-Cohen R."/>
            <person name="Que Y.A."/>
            <person name="Beyth N."/>
            <person name="Hazan R."/>
        </authorList>
    </citation>
    <scope>NUCLEOTIDE SEQUENCE [LARGE SCALE GENOMIC DNA]</scope>
</reference>
<evidence type="ECO:0000313" key="1">
    <source>
        <dbReference type="EMBL" id="AJP61389.1"/>
    </source>
</evidence>
<organism evidence="1 2">
    <name type="scientific">Enterococcus phage EFDG1</name>
    <dbReference type="NCBI Taxonomy" id="1597976"/>
    <lineage>
        <taxon>Viruses</taxon>
        <taxon>Duplodnaviria</taxon>
        <taxon>Heunggongvirae</taxon>
        <taxon>Uroviricota</taxon>
        <taxon>Caudoviricetes</taxon>
        <taxon>Herelleviridae</taxon>
        <taxon>Brockvirinae</taxon>
        <taxon>Schiekvirus</taxon>
        <taxon>Schiekvirus EFDG1</taxon>
    </lineage>
</organism>
<protein>
    <submittedName>
        <fullName evidence="1">Uncharacterized protein</fullName>
    </submittedName>
</protein>
<dbReference type="Gene3D" id="3.40.50.1000">
    <property type="entry name" value="HAD superfamily/HAD-like"/>
    <property type="match status" value="1"/>
</dbReference>
<keyword evidence="2" id="KW-1185">Reference proteome</keyword>
<proteinExistence type="predicted"/>
<dbReference type="GeneID" id="26644401"/>
<dbReference type="RefSeq" id="YP_009218283.1">
    <property type="nucleotide sequence ID" value="NC_029009.1"/>
</dbReference>
<dbReference type="PIRSF" id="PIRSF020079">
    <property type="entry name" value="UCP020079"/>
    <property type="match status" value="1"/>
</dbReference>
<accession>A0A0C5KKW7</accession>
<evidence type="ECO:0000313" key="2">
    <source>
        <dbReference type="Proteomes" id="UP000032402"/>
    </source>
</evidence>
<dbReference type="EMBL" id="KP339049">
    <property type="protein sequence ID" value="AJP61389.1"/>
    <property type="molecule type" value="Genomic_DNA"/>
</dbReference>
<dbReference type="SUPFAM" id="SSF56784">
    <property type="entry name" value="HAD-like"/>
    <property type="match status" value="1"/>
</dbReference>
<dbReference type="OrthoDB" id="24439at10239"/>
<dbReference type="InterPro" id="IPR023214">
    <property type="entry name" value="HAD_sf"/>
</dbReference>
<dbReference type="Proteomes" id="UP000032402">
    <property type="component" value="Segment"/>
</dbReference>
<name>A0A0C5KKW7_9CAUD</name>
<dbReference type="KEGG" id="vg:26644401"/>
<sequence length="125" mass="14478">MKDLSKCKYIAIDFDDTIVRSEFPNIVGLQPHAKEVINSLYKSGKQILIWTCREGEELEQAKRFLAECGINYHYINENHPDLMKAYGNNSRKLGADVYIDDKGHTTEYVNWREILKQFLGGKAHE</sequence>
<dbReference type="InterPro" id="IPR036412">
    <property type="entry name" value="HAD-like_sf"/>
</dbReference>